<dbReference type="AlphaFoldDB" id="A0A1E3ALW1"/>
<reference evidence="1 2" key="1">
    <citation type="submission" date="2016-07" db="EMBL/GenBank/DDBJ databases">
        <title>Characterization of isolates of Eisenbergiella tayi derived from blood cultures, using whole genome sequencing.</title>
        <authorList>
            <person name="Burdz T."/>
            <person name="Wiebe D."/>
            <person name="Huynh C."/>
            <person name="Bernard K."/>
        </authorList>
    </citation>
    <scope>NUCLEOTIDE SEQUENCE [LARGE SCALE GENOMIC DNA]</scope>
    <source>
        <strain evidence="1 2">NML 120489</strain>
    </source>
</reference>
<sequence length="299" mass="34651">MKNYTIAEQFAVIALNAQDSLHESVAKNVAVAGIAAAKTVQTLLYEEENRDAAVFEQKLREQLDGIKKMKRKERNALEKEFTDILKAEGILKEIPNLLGCDMNYYTANVTMREYKSDSALYQYIIEKIRTCVLEQTELPEDIVILLWLFRESGCMHDIFSQEEQEKVRIKLIQAAEEKSLYKAILEQEFHSAVWLLGLKFMNWKHKIFTNPYLEGVNLMFPFLDRRQAIFIDMVIMGTSVKDRRSAAIAFLEKNGHTCEEIKNGTETIVKVDNEYYRIFPSTRSFKIPIQGVELLPVYK</sequence>
<organism evidence="1 2">
    <name type="scientific">Eisenbergiella tayi</name>
    <dbReference type="NCBI Taxonomy" id="1432052"/>
    <lineage>
        <taxon>Bacteria</taxon>
        <taxon>Bacillati</taxon>
        <taxon>Bacillota</taxon>
        <taxon>Clostridia</taxon>
        <taxon>Lachnospirales</taxon>
        <taxon>Lachnospiraceae</taxon>
        <taxon>Eisenbergiella</taxon>
    </lineage>
</organism>
<gene>
    <name evidence="1" type="ORF">BEH84_04016</name>
</gene>
<name>A0A1E3ALW1_9FIRM</name>
<evidence type="ECO:0000313" key="1">
    <source>
        <dbReference type="EMBL" id="ODM09649.1"/>
    </source>
</evidence>
<dbReference type="PATRIC" id="fig|1432052.3.peg.4452"/>
<dbReference type="GeneID" id="93301981"/>
<proteinExistence type="predicted"/>
<comment type="caution">
    <text evidence="1">The sequence shown here is derived from an EMBL/GenBank/DDBJ whole genome shotgun (WGS) entry which is preliminary data.</text>
</comment>
<dbReference type="EMBL" id="MCGI01000004">
    <property type="protein sequence ID" value="ODM09649.1"/>
    <property type="molecule type" value="Genomic_DNA"/>
</dbReference>
<dbReference type="RefSeq" id="WP_069158147.1">
    <property type="nucleotide sequence ID" value="NZ_JBKXXQ010000038.1"/>
</dbReference>
<dbReference type="Proteomes" id="UP000095003">
    <property type="component" value="Unassembled WGS sequence"/>
</dbReference>
<accession>A0A1E3ALW1</accession>
<protein>
    <submittedName>
        <fullName evidence="1">Uncharacterized protein</fullName>
    </submittedName>
</protein>
<evidence type="ECO:0000313" key="2">
    <source>
        <dbReference type="Proteomes" id="UP000095003"/>
    </source>
</evidence>